<evidence type="ECO:0008006" key="4">
    <source>
        <dbReference type="Google" id="ProtNLM"/>
    </source>
</evidence>
<organism evidence="2 3">
    <name type="scientific">Subdoligranulum variabile DSM 15176</name>
    <dbReference type="NCBI Taxonomy" id="411471"/>
    <lineage>
        <taxon>Bacteria</taxon>
        <taxon>Bacillati</taxon>
        <taxon>Bacillota</taxon>
        <taxon>Clostridia</taxon>
        <taxon>Eubacteriales</taxon>
        <taxon>Oscillospiraceae</taxon>
        <taxon>Subdoligranulum</taxon>
    </lineage>
</organism>
<reference evidence="2" key="1">
    <citation type="submission" date="2009-12" db="EMBL/GenBank/DDBJ databases">
        <authorList>
            <person name="Weinstock G."/>
            <person name="Sodergren E."/>
            <person name="Clifton S."/>
            <person name="Fulton L."/>
            <person name="Fulton B."/>
            <person name="Courtney L."/>
            <person name="Fronick C."/>
            <person name="Harrison M."/>
            <person name="Strong C."/>
            <person name="Farmer C."/>
            <person name="Delahaunty K."/>
            <person name="Markovic C."/>
            <person name="Hall O."/>
            <person name="Minx P."/>
            <person name="Tomlinson C."/>
            <person name="Mitreva M."/>
            <person name="Nelson J."/>
            <person name="Hou S."/>
            <person name="Wollam A."/>
            <person name="Pepin K.H."/>
            <person name="Johnson M."/>
            <person name="Bhonagiri V."/>
            <person name="Nash W.E."/>
            <person name="Warren W."/>
            <person name="Chinwalla A."/>
            <person name="Mardis E.R."/>
            <person name="Wilson R.K."/>
        </authorList>
    </citation>
    <scope>NUCLEOTIDE SEQUENCE [LARGE SCALE GENOMIC DNA]</scope>
    <source>
        <strain evidence="2">DSM 15176</strain>
    </source>
</reference>
<dbReference type="OrthoDB" id="1862912at2"/>
<proteinExistence type="predicted"/>
<evidence type="ECO:0000313" key="3">
    <source>
        <dbReference type="Proteomes" id="UP000003438"/>
    </source>
</evidence>
<evidence type="ECO:0000313" key="2">
    <source>
        <dbReference type="EMBL" id="EFB76387.1"/>
    </source>
</evidence>
<dbReference type="RefSeq" id="WP_007046699.1">
    <property type="nucleotide sequence ID" value="NZ_GG704769.1"/>
</dbReference>
<keyword evidence="3" id="KW-1185">Reference proteome</keyword>
<feature type="compositionally biased region" description="Low complexity" evidence="1">
    <location>
        <begin position="258"/>
        <end position="275"/>
    </location>
</feature>
<dbReference type="STRING" id="411471.SUBVAR_05306"/>
<dbReference type="EMBL" id="ACBY02000021">
    <property type="protein sequence ID" value="EFB76387.1"/>
    <property type="molecule type" value="Genomic_DNA"/>
</dbReference>
<protein>
    <recommendedName>
        <fullName evidence="4">DivIVA domain protein</fullName>
    </recommendedName>
</protein>
<dbReference type="AlphaFoldDB" id="D1PLT9"/>
<comment type="caution">
    <text evidence="2">The sequence shown here is derived from an EMBL/GenBank/DDBJ whole genome shotgun (WGS) entry which is preliminary data.</text>
</comment>
<dbReference type="HOGENOM" id="CLU_847101_0_0_9"/>
<gene>
    <name evidence="2" type="ORF">SUBVAR_05306</name>
</gene>
<feature type="region of interest" description="Disordered" evidence="1">
    <location>
        <begin position="76"/>
        <end position="95"/>
    </location>
</feature>
<name>D1PLT9_9FIRM</name>
<feature type="compositionally biased region" description="Basic and acidic residues" evidence="1">
    <location>
        <begin position="318"/>
        <end position="328"/>
    </location>
</feature>
<accession>D1PLT9</accession>
<feature type="region of interest" description="Disordered" evidence="1">
    <location>
        <begin position="251"/>
        <end position="328"/>
    </location>
</feature>
<sequence>MPSDTKNIQEQGFRSSLFGFDKNDVLAYMNALADEAQQHEMEYEQKLRRVQSELDTLRSERQDADARIKALQAEAAAANQRAEAAENKRREGEEQLENLQKQLDTYQSGQKESQKNANVWQLKCHDLQQQVEDLQKQLAASRQTGTAPTPDAVREARLEARKILSDAKLYAESAEKELKQQADTQKSRMAENARGIAAGVMLVRDRLASVDQRLSAATLDLDGLTQAIYQALDDTEAELKELGTEMRDFAQGTPEWTEPQPAQEQPAPSKPSAPQFRVKATAQPLRSHRNAAPASPKPAGSRRLRNARNPVSQLLQNEIDKIDDQNKK</sequence>
<feature type="compositionally biased region" description="Basic and acidic residues" evidence="1">
    <location>
        <begin position="83"/>
        <end position="93"/>
    </location>
</feature>
<dbReference type="Proteomes" id="UP000003438">
    <property type="component" value="Unassembled WGS sequence"/>
</dbReference>
<evidence type="ECO:0000256" key="1">
    <source>
        <dbReference type="SAM" id="MobiDB-lite"/>
    </source>
</evidence>